<protein>
    <submittedName>
        <fullName evidence="11">Response regulator transcription factor</fullName>
    </submittedName>
</protein>
<dbReference type="AlphaFoldDB" id="A0A4U0SHD0"/>
<dbReference type="InterPro" id="IPR001867">
    <property type="entry name" value="OmpR/PhoB-type_DNA-bd"/>
</dbReference>
<dbReference type="GO" id="GO:0005829">
    <property type="term" value="C:cytosol"/>
    <property type="evidence" value="ECO:0007669"/>
    <property type="project" value="TreeGrafter"/>
</dbReference>
<evidence type="ECO:0000256" key="3">
    <source>
        <dbReference type="ARBA" id="ARBA00023012"/>
    </source>
</evidence>
<proteinExistence type="predicted"/>
<comment type="caution">
    <text evidence="11">The sequence shown here is derived from an EMBL/GenBank/DDBJ whole genome shotgun (WGS) entry which is preliminary data.</text>
</comment>
<dbReference type="Gene3D" id="3.40.50.2300">
    <property type="match status" value="1"/>
</dbReference>
<dbReference type="PANTHER" id="PTHR48111:SF22">
    <property type="entry name" value="REGULATOR OF RPOS"/>
    <property type="match status" value="1"/>
</dbReference>
<dbReference type="SUPFAM" id="SSF46894">
    <property type="entry name" value="C-terminal effector domain of the bipartite response regulators"/>
    <property type="match status" value="1"/>
</dbReference>
<dbReference type="GO" id="GO:0000976">
    <property type="term" value="F:transcription cis-regulatory region binding"/>
    <property type="evidence" value="ECO:0007669"/>
    <property type="project" value="TreeGrafter"/>
</dbReference>
<evidence type="ECO:0000259" key="10">
    <source>
        <dbReference type="PROSITE" id="PS51755"/>
    </source>
</evidence>
<evidence type="ECO:0000256" key="5">
    <source>
        <dbReference type="ARBA" id="ARBA00023125"/>
    </source>
</evidence>
<evidence type="ECO:0000256" key="7">
    <source>
        <dbReference type="PROSITE-ProRule" id="PRU00169"/>
    </source>
</evidence>
<evidence type="ECO:0000256" key="8">
    <source>
        <dbReference type="PROSITE-ProRule" id="PRU01091"/>
    </source>
</evidence>
<comment type="subcellular location">
    <subcellularLocation>
        <location evidence="1">Cytoplasm</location>
    </subcellularLocation>
</comment>
<feature type="domain" description="Response regulatory" evidence="9">
    <location>
        <begin position="14"/>
        <end position="128"/>
    </location>
</feature>
<dbReference type="Gene3D" id="1.10.10.10">
    <property type="entry name" value="Winged helix-like DNA-binding domain superfamily/Winged helix DNA-binding domain"/>
    <property type="match status" value="1"/>
</dbReference>
<feature type="modified residue" description="4-aspartylphosphate" evidence="7">
    <location>
        <position position="63"/>
    </location>
</feature>
<keyword evidence="12" id="KW-1185">Reference proteome</keyword>
<evidence type="ECO:0000256" key="6">
    <source>
        <dbReference type="ARBA" id="ARBA00023163"/>
    </source>
</evidence>
<evidence type="ECO:0000259" key="9">
    <source>
        <dbReference type="PROSITE" id="PS50110"/>
    </source>
</evidence>
<dbReference type="InterPro" id="IPR001789">
    <property type="entry name" value="Sig_transdc_resp-reg_receiver"/>
</dbReference>
<sequence length="240" mass="26622">MTVTGTIEAADASRILVVDDEPAIRDALEMILTRRGYVVLFAGDGEEALGLVESQRPDLVILDVLLPFMDGLTACRRLRARGDDVPVMMLTARDTIGDRVTGLETGADDYLAKPFATDELIARVRALLRRRATTVAAHDAVLSYGGLRMDTAAREVTREGRDLRLTRTEFALLELFLARPRQVLERDWLLKSLWGDHGLPTPNSLDVYVMYLRRKTESGGKPRLLRTVRGVGYVLDAEGA</sequence>
<dbReference type="GO" id="GO:0006355">
    <property type="term" value="P:regulation of DNA-templated transcription"/>
    <property type="evidence" value="ECO:0007669"/>
    <property type="project" value="InterPro"/>
</dbReference>
<keyword evidence="5 8" id="KW-0238">DNA-binding</keyword>
<reference evidence="11 12" key="1">
    <citation type="submission" date="2019-04" db="EMBL/GenBank/DDBJ databases">
        <title>Streptomyces oryziradicis sp. nov., a novel actinomycete isolated from rhizosphere soil of rice (Oryza sativa L.).</title>
        <authorList>
            <person name="Li C."/>
        </authorList>
    </citation>
    <scope>NUCLEOTIDE SEQUENCE [LARGE SCALE GENOMIC DNA]</scope>
    <source>
        <strain evidence="11 12">NEAU-C40</strain>
    </source>
</reference>
<dbReference type="OrthoDB" id="3820102at2"/>
<keyword evidence="2 7" id="KW-0597">Phosphoprotein</keyword>
<evidence type="ECO:0000256" key="4">
    <source>
        <dbReference type="ARBA" id="ARBA00023015"/>
    </source>
</evidence>
<accession>A0A4U0SHD0</accession>
<dbReference type="SMART" id="SM00862">
    <property type="entry name" value="Trans_reg_C"/>
    <property type="match status" value="1"/>
</dbReference>
<dbReference type="Pfam" id="PF00486">
    <property type="entry name" value="Trans_reg_C"/>
    <property type="match status" value="1"/>
</dbReference>
<dbReference type="PROSITE" id="PS50110">
    <property type="entry name" value="RESPONSE_REGULATORY"/>
    <property type="match status" value="1"/>
</dbReference>
<dbReference type="CDD" id="cd17574">
    <property type="entry name" value="REC_OmpR"/>
    <property type="match status" value="1"/>
</dbReference>
<dbReference type="GO" id="GO:0000156">
    <property type="term" value="F:phosphorelay response regulator activity"/>
    <property type="evidence" value="ECO:0007669"/>
    <property type="project" value="TreeGrafter"/>
</dbReference>
<evidence type="ECO:0000256" key="1">
    <source>
        <dbReference type="ARBA" id="ARBA00004496"/>
    </source>
</evidence>
<dbReference type="GO" id="GO:0032993">
    <property type="term" value="C:protein-DNA complex"/>
    <property type="evidence" value="ECO:0007669"/>
    <property type="project" value="TreeGrafter"/>
</dbReference>
<keyword evidence="4" id="KW-0805">Transcription regulation</keyword>
<dbReference type="Proteomes" id="UP000305778">
    <property type="component" value="Unassembled WGS sequence"/>
</dbReference>
<dbReference type="CDD" id="cd00383">
    <property type="entry name" value="trans_reg_C"/>
    <property type="match status" value="1"/>
</dbReference>
<feature type="DNA-binding region" description="OmpR/PhoB-type" evidence="8">
    <location>
        <begin position="139"/>
        <end position="237"/>
    </location>
</feature>
<dbReference type="InterPro" id="IPR036388">
    <property type="entry name" value="WH-like_DNA-bd_sf"/>
</dbReference>
<dbReference type="EMBL" id="SUMC01000031">
    <property type="protein sequence ID" value="TKA08453.1"/>
    <property type="molecule type" value="Genomic_DNA"/>
</dbReference>
<dbReference type="Gene3D" id="6.10.250.690">
    <property type="match status" value="1"/>
</dbReference>
<name>A0A4U0SHD0_9ACTN</name>
<dbReference type="SUPFAM" id="SSF52172">
    <property type="entry name" value="CheY-like"/>
    <property type="match status" value="1"/>
</dbReference>
<dbReference type="FunFam" id="3.40.50.2300:FF:000001">
    <property type="entry name" value="DNA-binding response regulator PhoB"/>
    <property type="match status" value="1"/>
</dbReference>
<evidence type="ECO:0000313" key="12">
    <source>
        <dbReference type="Proteomes" id="UP000305778"/>
    </source>
</evidence>
<dbReference type="Pfam" id="PF00072">
    <property type="entry name" value="Response_reg"/>
    <property type="match status" value="1"/>
</dbReference>
<dbReference type="PROSITE" id="PS51755">
    <property type="entry name" value="OMPR_PHOB"/>
    <property type="match status" value="1"/>
</dbReference>
<keyword evidence="3" id="KW-0902">Two-component regulatory system</keyword>
<keyword evidence="6" id="KW-0804">Transcription</keyword>
<feature type="domain" description="OmpR/PhoB-type" evidence="10">
    <location>
        <begin position="139"/>
        <end position="237"/>
    </location>
</feature>
<organism evidence="11 12">
    <name type="scientific">Actinacidiphila oryziradicis</name>
    <dbReference type="NCBI Taxonomy" id="2571141"/>
    <lineage>
        <taxon>Bacteria</taxon>
        <taxon>Bacillati</taxon>
        <taxon>Actinomycetota</taxon>
        <taxon>Actinomycetes</taxon>
        <taxon>Kitasatosporales</taxon>
        <taxon>Streptomycetaceae</taxon>
        <taxon>Actinacidiphila</taxon>
    </lineage>
</organism>
<dbReference type="InterPro" id="IPR039420">
    <property type="entry name" value="WalR-like"/>
</dbReference>
<dbReference type="InterPro" id="IPR011006">
    <property type="entry name" value="CheY-like_superfamily"/>
</dbReference>
<evidence type="ECO:0000313" key="11">
    <source>
        <dbReference type="EMBL" id="TKA08453.1"/>
    </source>
</evidence>
<dbReference type="SMART" id="SM00448">
    <property type="entry name" value="REC"/>
    <property type="match status" value="1"/>
</dbReference>
<gene>
    <name evidence="11" type="ORF">FCI23_28480</name>
</gene>
<dbReference type="RefSeq" id="WP_136726832.1">
    <property type="nucleotide sequence ID" value="NZ_SUMC01000031.1"/>
</dbReference>
<dbReference type="InterPro" id="IPR016032">
    <property type="entry name" value="Sig_transdc_resp-reg_C-effctor"/>
</dbReference>
<dbReference type="PANTHER" id="PTHR48111">
    <property type="entry name" value="REGULATOR OF RPOS"/>
    <property type="match status" value="1"/>
</dbReference>
<evidence type="ECO:0000256" key="2">
    <source>
        <dbReference type="ARBA" id="ARBA00022553"/>
    </source>
</evidence>